<dbReference type="GO" id="GO:0030170">
    <property type="term" value="F:pyridoxal phosphate binding"/>
    <property type="evidence" value="ECO:0007669"/>
    <property type="project" value="InterPro"/>
</dbReference>
<organism evidence="8 9">
    <name type="scientific">Azospirillum doebereinerae</name>
    <dbReference type="NCBI Taxonomy" id="92933"/>
    <lineage>
        <taxon>Bacteria</taxon>
        <taxon>Pseudomonadati</taxon>
        <taxon>Pseudomonadota</taxon>
        <taxon>Alphaproteobacteria</taxon>
        <taxon>Rhodospirillales</taxon>
        <taxon>Azospirillaceae</taxon>
        <taxon>Azospirillum</taxon>
    </lineage>
</organism>
<evidence type="ECO:0000256" key="5">
    <source>
        <dbReference type="ARBA" id="ARBA00022898"/>
    </source>
</evidence>
<comment type="catalytic activity">
    <reaction evidence="6">
        <text>(sulfur carrier)-H + L-cysteine = (sulfur carrier)-SH + L-alanine</text>
        <dbReference type="Rhea" id="RHEA:43892"/>
        <dbReference type="Rhea" id="RHEA-COMP:14737"/>
        <dbReference type="Rhea" id="RHEA-COMP:14739"/>
        <dbReference type="ChEBI" id="CHEBI:29917"/>
        <dbReference type="ChEBI" id="CHEBI:35235"/>
        <dbReference type="ChEBI" id="CHEBI:57972"/>
        <dbReference type="ChEBI" id="CHEBI:64428"/>
        <dbReference type="EC" id="2.8.1.7"/>
    </reaction>
</comment>
<dbReference type="EC" id="2.8.1.7" evidence="3"/>
<name>A0A3S0UYA3_9PROT</name>
<dbReference type="InterPro" id="IPR010970">
    <property type="entry name" value="Cys_dSase_SufS"/>
</dbReference>
<evidence type="ECO:0000313" key="9">
    <source>
        <dbReference type="Proteomes" id="UP000280346"/>
    </source>
</evidence>
<evidence type="ECO:0000259" key="7">
    <source>
        <dbReference type="Pfam" id="PF00266"/>
    </source>
</evidence>
<evidence type="ECO:0000256" key="1">
    <source>
        <dbReference type="ARBA" id="ARBA00001933"/>
    </source>
</evidence>
<dbReference type="Gene3D" id="3.40.640.10">
    <property type="entry name" value="Type I PLP-dependent aspartate aminotransferase-like (Major domain)"/>
    <property type="match status" value="1"/>
</dbReference>
<comment type="cofactor">
    <cofactor evidence="1">
        <name>pyridoxal 5'-phosphate</name>
        <dbReference type="ChEBI" id="CHEBI:597326"/>
    </cofactor>
</comment>
<dbReference type="GO" id="GO:0006534">
    <property type="term" value="P:cysteine metabolic process"/>
    <property type="evidence" value="ECO:0007669"/>
    <property type="project" value="InterPro"/>
</dbReference>
<dbReference type="CDD" id="cd06453">
    <property type="entry name" value="SufS_like"/>
    <property type="match status" value="1"/>
</dbReference>
<accession>A0A3S0UYA3</accession>
<dbReference type="PANTHER" id="PTHR43586:SF8">
    <property type="entry name" value="CYSTEINE DESULFURASE 1, CHLOROPLASTIC"/>
    <property type="match status" value="1"/>
</dbReference>
<evidence type="ECO:0000256" key="4">
    <source>
        <dbReference type="ARBA" id="ARBA00022679"/>
    </source>
</evidence>
<dbReference type="RefSeq" id="WP_127003644.1">
    <property type="nucleotide sequence ID" value="NZ_CP173191.1"/>
</dbReference>
<keyword evidence="9" id="KW-1185">Reference proteome</keyword>
<keyword evidence="5" id="KW-0663">Pyridoxal phosphate</keyword>
<protein>
    <recommendedName>
        <fullName evidence="3">cysteine desulfurase</fullName>
        <ecNumber evidence="3">2.8.1.7</ecNumber>
    </recommendedName>
</protein>
<reference evidence="8 9" key="1">
    <citation type="submission" date="2018-12" db="EMBL/GenBank/DDBJ databases">
        <authorList>
            <person name="Yang Y."/>
        </authorList>
    </citation>
    <scope>NUCLEOTIDE SEQUENCE [LARGE SCALE GENOMIC DNA]</scope>
    <source>
        <strain evidence="8 9">GSF71</strain>
    </source>
</reference>
<dbReference type="Gene3D" id="3.90.1150.10">
    <property type="entry name" value="Aspartate Aminotransferase, domain 1"/>
    <property type="match status" value="1"/>
</dbReference>
<evidence type="ECO:0000256" key="3">
    <source>
        <dbReference type="ARBA" id="ARBA00012239"/>
    </source>
</evidence>
<dbReference type="PANTHER" id="PTHR43586">
    <property type="entry name" value="CYSTEINE DESULFURASE"/>
    <property type="match status" value="1"/>
</dbReference>
<comment type="caution">
    <text evidence="8">The sequence shown here is derived from an EMBL/GenBank/DDBJ whole genome shotgun (WGS) entry which is preliminary data.</text>
</comment>
<comment type="similarity">
    <text evidence="2">Belongs to the class-V pyridoxal-phosphate-dependent aminotransferase family. Csd subfamily.</text>
</comment>
<dbReference type="InterPro" id="IPR000192">
    <property type="entry name" value="Aminotrans_V_dom"/>
</dbReference>
<dbReference type="InterPro" id="IPR015424">
    <property type="entry name" value="PyrdxlP-dep_Trfase"/>
</dbReference>
<dbReference type="Proteomes" id="UP000280346">
    <property type="component" value="Unassembled WGS sequence"/>
</dbReference>
<dbReference type="Pfam" id="PF00266">
    <property type="entry name" value="Aminotran_5"/>
    <property type="match status" value="1"/>
</dbReference>
<evidence type="ECO:0000256" key="6">
    <source>
        <dbReference type="ARBA" id="ARBA00050776"/>
    </source>
</evidence>
<dbReference type="EMBL" id="RZIJ01000030">
    <property type="protein sequence ID" value="RUQ64023.1"/>
    <property type="molecule type" value="Genomic_DNA"/>
</dbReference>
<feature type="domain" description="Aminotransferase class V" evidence="7">
    <location>
        <begin position="45"/>
        <end position="414"/>
    </location>
</feature>
<evidence type="ECO:0000313" key="8">
    <source>
        <dbReference type="EMBL" id="RUQ64023.1"/>
    </source>
</evidence>
<keyword evidence="4" id="KW-0808">Transferase</keyword>
<dbReference type="NCBIfam" id="TIGR01979">
    <property type="entry name" value="sufS"/>
    <property type="match status" value="1"/>
</dbReference>
<dbReference type="AlphaFoldDB" id="A0A3S0UYA3"/>
<dbReference type="GO" id="GO:0031071">
    <property type="term" value="F:cysteine desulfurase activity"/>
    <property type="evidence" value="ECO:0007669"/>
    <property type="project" value="UniProtKB-EC"/>
</dbReference>
<evidence type="ECO:0000256" key="2">
    <source>
        <dbReference type="ARBA" id="ARBA00010447"/>
    </source>
</evidence>
<dbReference type="InterPro" id="IPR015421">
    <property type="entry name" value="PyrdxlP-dep_Trfase_major"/>
</dbReference>
<sequence>MPDADAILSAQRSVEAYDVLRVREDFPILARSVHARKGKPGKPLVYLDSGASAQKPRQVIQAMTRFLEEDYSNIHRGVHFLSQTATDQFEAVRTKVARFINAPSDRCIVFTRSSTEAINLVAASYGRTFLSEGDEVILSIMEHHANIVPWQLLQAEKKIVIKVVPCDEDGVLDMDAYKGLLSDRTRLVAITHCSNVLGTVTPAKAIAALAHERGVPVLFDGSQAVVHGRVDVQDIDADFYVFTSHKLYGPTGLGVLYGKYDLLKRMPPYQGGGDMIESVSFEGTTFKAPPSRFEAGTPPITEVIGLGAAIDYVEALGRDAIAVHEHDLLNYATQQLSRIEGLRIVGTAPGKGPIVSFALDGVHPHDVGTIVDQYGVAVRVGRHCAEPLAERFGVGPTVRASFGLYNTRAEADALVESLQAVKEFFGA</sequence>
<proteinExistence type="inferred from homology"/>
<gene>
    <name evidence="8" type="ORF">EJ913_26605</name>
</gene>
<dbReference type="SUPFAM" id="SSF53383">
    <property type="entry name" value="PLP-dependent transferases"/>
    <property type="match status" value="1"/>
</dbReference>
<dbReference type="InterPro" id="IPR015422">
    <property type="entry name" value="PyrdxlP-dep_Trfase_small"/>
</dbReference>
<dbReference type="OrthoDB" id="9804366at2"/>